<name>A0AB73U8B0_MYCCH</name>
<dbReference type="EMBL" id="CP041150">
    <property type="protein sequence ID" value="QDF73244.1"/>
    <property type="molecule type" value="Genomic_DNA"/>
</dbReference>
<gene>
    <name evidence="2" type="ORF">FJK96_02345</name>
</gene>
<proteinExistence type="predicted"/>
<evidence type="ECO:0000256" key="1">
    <source>
        <dbReference type="SAM" id="MobiDB-lite"/>
    </source>
</evidence>
<accession>A0AB73U8B0</accession>
<feature type="region of interest" description="Disordered" evidence="1">
    <location>
        <begin position="97"/>
        <end position="126"/>
    </location>
</feature>
<evidence type="ECO:0000313" key="3">
    <source>
        <dbReference type="Proteomes" id="UP000317728"/>
    </source>
</evidence>
<dbReference type="AlphaFoldDB" id="A0AB73U8B0"/>
<dbReference type="Proteomes" id="UP000317728">
    <property type="component" value="Chromosome"/>
</dbReference>
<protein>
    <submittedName>
        <fullName evidence="2">Uncharacterized protein</fullName>
    </submittedName>
</protein>
<sequence length="126" mass="14473">MEDETWQLIDRQGSSVWFAAWGDDSRFDLVYPKIMGDTNDYPAYRSAQEFIERAGLIWYATCPVLETCFPLTPEEIVNGPTEPNAVWEVYINSRFHGRPPAQMPRPRPIVFDDGSEVSLSDSKIRN</sequence>
<feature type="compositionally biased region" description="Polar residues" evidence="1">
    <location>
        <begin position="117"/>
        <end position="126"/>
    </location>
</feature>
<evidence type="ECO:0000313" key="2">
    <source>
        <dbReference type="EMBL" id="QDF73244.1"/>
    </source>
</evidence>
<organism evidence="2 3">
    <name type="scientific">Mycobacteroides chelonae</name>
    <name type="common">Mycobacterium chelonae</name>
    <dbReference type="NCBI Taxonomy" id="1774"/>
    <lineage>
        <taxon>Bacteria</taxon>
        <taxon>Bacillati</taxon>
        <taxon>Actinomycetota</taxon>
        <taxon>Actinomycetes</taxon>
        <taxon>Mycobacteriales</taxon>
        <taxon>Mycobacteriaceae</taxon>
        <taxon>Mycobacteroides</taxon>
    </lineage>
</organism>
<reference evidence="2 3" key="1">
    <citation type="submission" date="2019-06" db="EMBL/GenBank/DDBJ databases">
        <title>Whole geneome sequnce of Mycobacteroides chelonae M77 isolated from bovine milk from Meghalaya, India.</title>
        <authorList>
            <person name="Vise E."/>
            <person name="Das S."/>
            <person name="Garg A."/>
            <person name="Ghatak S."/>
            <person name="Shakuntala I."/>
            <person name="Milton A.A.P."/>
            <person name="Karam A."/>
            <person name="Sanjukta R."/>
            <person name="Puro K."/>
            <person name="Sen A."/>
        </authorList>
    </citation>
    <scope>NUCLEOTIDE SEQUENCE [LARGE SCALE GENOMIC DNA]</scope>
    <source>
        <strain evidence="2 3">M77</strain>
    </source>
</reference>